<organism evidence="2 3">
    <name type="scientific">Boletus reticuloceps</name>
    <dbReference type="NCBI Taxonomy" id="495285"/>
    <lineage>
        <taxon>Eukaryota</taxon>
        <taxon>Fungi</taxon>
        <taxon>Dikarya</taxon>
        <taxon>Basidiomycota</taxon>
        <taxon>Agaricomycotina</taxon>
        <taxon>Agaricomycetes</taxon>
        <taxon>Agaricomycetidae</taxon>
        <taxon>Boletales</taxon>
        <taxon>Boletineae</taxon>
        <taxon>Boletaceae</taxon>
        <taxon>Boletoideae</taxon>
        <taxon>Boletus</taxon>
    </lineage>
</organism>
<accession>A0A8I2Z024</accession>
<protein>
    <submittedName>
        <fullName evidence="2">Uncharacterized protein</fullName>
    </submittedName>
</protein>
<gene>
    <name evidence="2" type="ORF">JVT61DRAFT_10282</name>
</gene>
<proteinExistence type="predicted"/>
<dbReference type="EMBL" id="JAGFBS010000004">
    <property type="protein sequence ID" value="KAG6379747.1"/>
    <property type="molecule type" value="Genomic_DNA"/>
</dbReference>
<feature type="compositionally biased region" description="Low complexity" evidence="1">
    <location>
        <begin position="58"/>
        <end position="68"/>
    </location>
</feature>
<evidence type="ECO:0000313" key="2">
    <source>
        <dbReference type="EMBL" id="KAG6379747.1"/>
    </source>
</evidence>
<dbReference type="AlphaFoldDB" id="A0A8I2Z024"/>
<sequence>MTSLPTVLILTYPEHGQANVNLAISYELALAGYLIIEESCSQAQMSTTTRTHRCLPTSSASRPSRAASFPHLLL</sequence>
<evidence type="ECO:0000313" key="3">
    <source>
        <dbReference type="Proteomes" id="UP000683000"/>
    </source>
</evidence>
<dbReference type="Proteomes" id="UP000683000">
    <property type="component" value="Unassembled WGS sequence"/>
</dbReference>
<feature type="region of interest" description="Disordered" evidence="1">
    <location>
        <begin position="51"/>
        <end position="74"/>
    </location>
</feature>
<comment type="caution">
    <text evidence="2">The sequence shown here is derived from an EMBL/GenBank/DDBJ whole genome shotgun (WGS) entry which is preliminary data.</text>
</comment>
<evidence type="ECO:0000256" key="1">
    <source>
        <dbReference type="SAM" id="MobiDB-lite"/>
    </source>
</evidence>
<keyword evidence="3" id="KW-1185">Reference proteome</keyword>
<name>A0A8I2Z024_9AGAM</name>
<reference evidence="2" key="1">
    <citation type="submission" date="2021-03" db="EMBL/GenBank/DDBJ databases">
        <title>Evolutionary innovations through gain and loss of genes in the ectomycorrhizal Boletales.</title>
        <authorList>
            <person name="Wu G."/>
            <person name="Miyauchi S."/>
            <person name="Morin E."/>
            <person name="Yang Z.-L."/>
            <person name="Xu J."/>
            <person name="Martin F.M."/>
        </authorList>
    </citation>
    <scope>NUCLEOTIDE SEQUENCE</scope>
    <source>
        <strain evidence="2">BR01</strain>
    </source>
</reference>
<dbReference type="OrthoDB" id="407298at2759"/>